<name>A0AAV5J786_9ROSI</name>
<keyword evidence="4" id="KW-1185">Reference proteome</keyword>
<keyword evidence="2" id="KW-0472">Membrane</keyword>
<sequence>MDCTSISFSGHPFRRKTRGETVVTSAGPSTSSYVFAFALPLSLLAATIFTAIRVADKLESDYLEELAINQAIEEAQEEDDDDEREDDDNSLEEEEEKPEPEPEPEPALPRTRNRPKREA</sequence>
<reference evidence="3 4" key="1">
    <citation type="journal article" date="2021" name="Commun. Biol.">
        <title>The genome of Shorea leprosula (Dipterocarpaceae) highlights the ecological relevance of drought in aseasonal tropical rainforests.</title>
        <authorList>
            <person name="Ng K.K.S."/>
            <person name="Kobayashi M.J."/>
            <person name="Fawcett J.A."/>
            <person name="Hatakeyama M."/>
            <person name="Paape T."/>
            <person name="Ng C.H."/>
            <person name="Ang C.C."/>
            <person name="Tnah L.H."/>
            <person name="Lee C.T."/>
            <person name="Nishiyama T."/>
            <person name="Sese J."/>
            <person name="O'Brien M.J."/>
            <person name="Copetti D."/>
            <person name="Mohd Noor M.I."/>
            <person name="Ong R.C."/>
            <person name="Putra M."/>
            <person name="Sireger I.Z."/>
            <person name="Indrioko S."/>
            <person name="Kosugi Y."/>
            <person name="Izuno A."/>
            <person name="Isagi Y."/>
            <person name="Lee S.L."/>
            <person name="Shimizu K.K."/>
        </authorList>
    </citation>
    <scope>NUCLEOTIDE SEQUENCE [LARGE SCALE GENOMIC DNA]</scope>
    <source>
        <strain evidence="3">214</strain>
    </source>
</reference>
<evidence type="ECO:0000256" key="2">
    <source>
        <dbReference type="SAM" id="Phobius"/>
    </source>
</evidence>
<dbReference type="PANTHER" id="PTHR37753:SF1">
    <property type="entry name" value="OS01G0940600 PROTEIN"/>
    <property type="match status" value="1"/>
</dbReference>
<evidence type="ECO:0000313" key="4">
    <source>
        <dbReference type="Proteomes" id="UP001054252"/>
    </source>
</evidence>
<feature type="transmembrane region" description="Helical" evidence="2">
    <location>
        <begin position="33"/>
        <end position="52"/>
    </location>
</feature>
<comment type="caution">
    <text evidence="3">The sequence shown here is derived from an EMBL/GenBank/DDBJ whole genome shotgun (WGS) entry which is preliminary data.</text>
</comment>
<dbReference type="PANTHER" id="PTHR37753">
    <property type="entry name" value="OS01G0940600 PROTEIN"/>
    <property type="match status" value="1"/>
</dbReference>
<dbReference type="AlphaFoldDB" id="A0AAV5J786"/>
<evidence type="ECO:0000313" key="3">
    <source>
        <dbReference type="EMBL" id="GKV06268.1"/>
    </source>
</evidence>
<feature type="compositionally biased region" description="Acidic residues" evidence="1">
    <location>
        <begin position="74"/>
        <end position="104"/>
    </location>
</feature>
<dbReference type="Proteomes" id="UP001054252">
    <property type="component" value="Unassembled WGS sequence"/>
</dbReference>
<proteinExistence type="predicted"/>
<feature type="region of interest" description="Disordered" evidence="1">
    <location>
        <begin position="69"/>
        <end position="119"/>
    </location>
</feature>
<protein>
    <submittedName>
        <fullName evidence="3">Uncharacterized protein</fullName>
    </submittedName>
</protein>
<dbReference type="EMBL" id="BPVZ01000024">
    <property type="protein sequence ID" value="GKV06268.1"/>
    <property type="molecule type" value="Genomic_DNA"/>
</dbReference>
<evidence type="ECO:0000256" key="1">
    <source>
        <dbReference type="SAM" id="MobiDB-lite"/>
    </source>
</evidence>
<accession>A0AAV5J786</accession>
<gene>
    <name evidence="3" type="ORF">SLEP1_g18167</name>
</gene>
<organism evidence="3 4">
    <name type="scientific">Rubroshorea leprosula</name>
    <dbReference type="NCBI Taxonomy" id="152421"/>
    <lineage>
        <taxon>Eukaryota</taxon>
        <taxon>Viridiplantae</taxon>
        <taxon>Streptophyta</taxon>
        <taxon>Embryophyta</taxon>
        <taxon>Tracheophyta</taxon>
        <taxon>Spermatophyta</taxon>
        <taxon>Magnoliopsida</taxon>
        <taxon>eudicotyledons</taxon>
        <taxon>Gunneridae</taxon>
        <taxon>Pentapetalae</taxon>
        <taxon>rosids</taxon>
        <taxon>malvids</taxon>
        <taxon>Malvales</taxon>
        <taxon>Dipterocarpaceae</taxon>
        <taxon>Rubroshorea</taxon>
    </lineage>
</organism>
<keyword evidence="2" id="KW-1133">Transmembrane helix</keyword>
<keyword evidence="2" id="KW-0812">Transmembrane</keyword>